<proteinExistence type="predicted"/>
<dbReference type="InterPro" id="IPR002812">
    <property type="entry name" value="DHQS"/>
</dbReference>
<dbReference type="GO" id="GO:0008652">
    <property type="term" value="P:amino acid biosynthetic process"/>
    <property type="evidence" value="ECO:0007669"/>
    <property type="project" value="UniProtKB-KW"/>
</dbReference>
<evidence type="ECO:0000313" key="5">
    <source>
        <dbReference type="EMBL" id="PNR49944.1"/>
    </source>
</evidence>
<sequence length="730" mass="78028">MVKNMLQKLGPPRPVGDLSLGERKTKAQGEFSESRNGFMTSIKPVVNYSNSSGLGSSSSVDFDSSSSDQVDLCFKLGGLGSVDLDHAGRSSTSGSSVRIVGSPMDALRLNMVSPLRNLISLLKPPPPPESSLHGGSSGTQSSRSSSVSASEVENLCMGSLKHLTLGSVAEKVPLSIGAEISSRSVTNNLHETRQEGQSLVVVAFDGNVRDISHAGIVWAMDNILNRGDILAIVSVLGTVKGPLGYRVKIGDEKWLKANHKLVEDEISHKMKIWKGFPGLEYRCEEGGVKLAVIVKAASRPEVAICNEVAKLGANHVVLDKSLKNRRRDFYMQNLNCNVTRMRRSGGVDVIRPSLDMAMALNLVRKVESSGANPHPPSSVTPAVHAPALSYGDQIDEFEISLGGRKVIKAIPTQKPCPPAALSVASSTSSHRRSSSASGPSVRPSTTSISNDTERQDVDDDLFSIFHGSTREPDTDLFSFRGAASQTEVDIDLFSNTQPGSSGYESDDLFSIGNALARRAPSAPGAVDARQQSARRSVPDSIIKNSRLTAESTSSISEIANVSEPLQQATISKVTFVQGLGEAVEINVRNALRPGEGLLVGSSPSALFLMHNEQQRSSIATGTPGSYIAMEGRMAMKLAFLESDQRVLAVDTLGRCRTIPVEKALTHLKPLVLIEAEAEEGRRVSVILHQSDSVCLSKSESGELVSVKSLKIGDNVLLRLRSAEPSHAIWS</sequence>
<dbReference type="GO" id="GO:0016491">
    <property type="term" value="F:oxidoreductase activity"/>
    <property type="evidence" value="ECO:0007669"/>
    <property type="project" value="InterPro"/>
</dbReference>
<dbReference type="GO" id="GO:0003856">
    <property type="term" value="F:3-dehydroquinate synthase activity"/>
    <property type="evidence" value="ECO:0007669"/>
    <property type="project" value="InterPro"/>
</dbReference>
<protein>
    <recommendedName>
        <fullName evidence="4">3-dehydroquinate synthase C-terminal domain-containing protein</fullName>
    </recommendedName>
</protein>
<evidence type="ECO:0000313" key="6">
    <source>
        <dbReference type="EnsemblPlants" id="PAC:32965133.CDS.1"/>
    </source>
</evidence>
<dbReference type="OrthoDB" id="10511807at2759"/>
<dbReference type="AlphaFoldDB" id="A9SUW1"/>
<feature type="compositionally biased region" description="Low complexity" evidence="3">
    <location>
        <begin position="130"/>
        <end position="148"/>
    </location>
</feature>
<dbReference type="PaxDb" id="3218-PP1S122_3V6.1"/>
<dbReference type="Gramene" id="Pp3c8_20190V3.1">
    <property type="protein sequence ID" value="PAC:32965133.CDS.1"/>
    <property type="gene ID" value="Pp3c8_20190"/>
</dbReference>
<dbReference type="KEGG" id="ppp:112285512"/>
<dbReference type="GeneID" id="112285512"/>
<dbReference type="EnsemblPlants" id="Pp3c8_20190V3.2">
    <property type="protein sequence ID" value="PAC:32965134.CDS.1"/>
    <property type="gene ID" value="Pp3c8_20190"/>
</dbReference>
<dbReference type="STRING" id="3218.A9SUW1"/>
<organism evidence="5">
    <name type="scientific">Physcomitrium patens</name>
    <name type="common">Spreading-leaved earth moss</name>
    <name type="synonym">Physcomitrella patens</name>
    <dbReference type="NCBI Taxonomy" id="3218"/>
    <lineage>
        <taxon>Eukaryota</taxon>
        <taxon>Viridiplantae</taxon>
        <taxon>Streptophyta</taxon>
        <taxon>Embryophyta</taxon>
        <taxon>Bryophyta</taxon>
        <taxon>Bryophytina</taxon>
        <taxon>Bryopsida</taxon>
        <taxon>Funariidae</taxon>
        <taxon>Funariales</taxon>
        <taxon>Funariaceae</taxon>
        <taxon>Physcomitrium</taxon>
    </lineage>
</organism>
<name>A9SUW1_PHYPA</name>
<dbReference type="GO" id="GO:0009073">
    <property type="term" value="P:aromatic amino acid family biosynthetic process"/>
    <property type="evidence" value="ECO:0007669"/>
    <property type="project" value="UniProtKB-KW"/>
</dbReference>
<dbReference type="InterPro" id="IPR056179">
    <property type="entry name" value="DHQS_C"/>
</dbReference>
<reference evidence="6" key="3">
    <citation type="submission" date="2020-12" db="UniProtKB">
        <authorList>
            <consortium name="EnsemblPlants"/>
        </authorList>
    </citation>
    <scope>IDENTIFICATION</scope>
</reference>
<dbReference type="Proteomes" id="UP000006727">
    <property type="component" value="Chromosome 8"/>
</dbReference>
<dbReference type="Gramene" id="Pp3c8_20190V3.2">
    <property type="protein sequence ID" value="PAC:32965134.CDS.1"/>
    <property type="gene ID" value="Pp3c8_20190"/>
</dbReference>
<dbReference type="PANTHER" id="PTHR33563:SF1">
    <property type="entry name" value="3-DEHYDROQUINATE SYNTHASE"/>
    <property type="match status" value="1"/>
</dbReference>
<evidence type="ECO:0000256" key="1">
    <source>
        <dbReference type="ARBA" id="ARBA00022605"/>
    </source>
</evidence>
<dbReference type="Gramene" id="Pp3c8_20190V3.3">
    <property type="protein sequence ID" value="PAC:32965135.CDS.1"/>
    <property type="gene ID" value="Pp3c8_20190"/>
</dbReference>
<feature type="compositionally biased region" description="Low complexity" evidence="3">
    <location>
        <begin position="419"/>
        <end position="444"/>
    </location>
</feature>
<gene>
    <name evidence="6" type="primary">LOC112285512</name>
    <name evidence="5" type="ORF">PHYPA_011841</name>
</gene>
<feature type="region of interest" description="Disordered" evidence="3">
    <location>
        <begin position="1"/>
        <end position="34"/>
    </location>
</feature>
<dbReference type="RefSeq" id="XP_024382184.1">
    <property type="nucleotide sequence ID" value="XM_024526416.2"/>
</dbReference>
<feature type="region of interest" description="Disordered" evidence="3">
    <location>
        <begin position="120"/>
        <end position="148"/>
    </location>
</feature>
<keyword evidence="7" id="KW-1185">Reference proteome</keyword>
<reference evidence="5 7" key="1">
    <citation type="journal article" date="2008" name="Science">
        <title>The Physcomitrella genome reveals evolutionary insights into the conquest of land by plants.</title>
        <authorList>
            <person name="Rensing S."/>
            <person name="Lang D."/>
            <person name="Zimmer A."/>
            <person name="Terry A."/>
            <person name="Salamov A."/>
            <person name="Shapiro H."/>
            <person name="Nishiyama T."/>
            <person name="Perroud P.-F."/>
            <person name="Lindquist E."/>
            <person name="Kamisugi Y."/>
            <person name="Tanahashi T."/>
            <person name="Sakakibara K."/>
            <person name="Fujita T."/>
            <person name="Oishi K."/>
            <person name="Shin-I T."/>
            <person name="Kuroki Y."/>
            <person name="Toyoda A."/>
            <person name="Suzuki Y."/>
            <person name="Hashimoto A."/>
            <person name="Yamaguchi K."/>
            <person name="Sugano A."/>
            <person name="Kohara Y."/>
            <person name="Fujiyama A."/>
            <person name="Anterola A."/>
            <person name="Aoki S."/>
            <person name="Ashton N."/>
            <person name="Barbazuk W.B."/>
            <person name="Barker E."/>
            <person name="Bennetzen J."/>
            <person name="Bezanilla M."/>
            <person name="Blankenship R."/>
            <person name="Cho S.H."/>
            <person name="Dutcher S."/>
            <person name="Estelle M."/>
            <person name="Fawcett J.A."/>
            <person name="Gundlach H."/>
            <person name="Hanada K."/>
            <person name="Heyl A."/>
            <person name="Hicks K.A."/>
            <person name="Hugh J."/>
            <person name="Lohr M."/>
            <person name="Mayer K."/>
            <person name="Melkozernov A."/>
            <person name="Murata T."/>
            <person name="Nelson D."/>
            <person name="Pils B."/>
            <person name="Prigge M."/>
            <person name="Reiss B."/>
            <person name="Renner T."/>
            <person name="Rombauts S."/>
            <person name="Rushton P."/>
            <person name="Sanderfoot A."/>
            <person name="Schween G."/>
            <person name="Shiu S.-H."/>
            <person name="Stueber K."/>
            <person name="Theodoulou F.L."/>
            <person name="Tu H."/>
            <person name="Van de Peer Y."/>
            <person name="Verrier P.J."/>
            <person name="Waters E."/>
            <person name="Wood A."/>
            <person name="Yang L."/>
            <person name="Cove D."/>
            <person name="Cuming A."/>
            <person name="Hasebe M."/>
            <person name="Lucas S."/>
            <person name="Mishler D.B."/>
            <person name="Reski R."/>
            <person name="Grigoriev I."/>
            <person name="Quatrano R.S."/>
            <person name="Boore J.L."/>
        </authorList>
    </citation>
    <scope>NUCLEOTIDE SEQUENCE [LARGE SCALE GENOMIC DNA]</scope>
    <source>
        <strain evidence="6 7">cv. Gransden 2004</strain>
    </source>
</reference>
<dbReference type="EMBL" id="ABEU02000008">
    <property type="protein sequence ID" value="PNR49944.1"/>
    <property type="molecule type" value="Genomic_DNA"/>
</dbReference>
<reference evidence="5 7" key="2">
    <citation type="journal article" date="2018" name="Plant J.">
        <title>The Physcomitrella patens chromosome-scale assembly reveals moss genome structure and evolution.</title>
        <authorList>
            <person name="Lang D."/>
            <person name="Ullrich K.K."/>
            <person name="Murat F."/>
            <person name="Fuchs J."/>
            <person name="Jenkins J."/>
            <person name="Haas F.B."/>
            <person name="Piednoel M."/>
            <person name="Gundlach H."/>
            <person name="Van Bel M."/>
            <person name="Meyberg R."/>
            <person name="Vives C."/>
            <person name="Morata J."/>
            <person name="Symeonidi A."/>
            <person name="Hiss M."/>
            <person name="Muchero W."/>
            <person name="Kamisugi Y."/>
            <person name="Saleh O."/>
            <person name="Blanc G."/>
            <person name="Decker E.L."/>
            <person name="van Gessel N."/>
            <person name="Grimwood J."/>
            <person name="Hayes R.D."/>
            <person name="Graham S.W."/>
            <person name="Gunter L.E."/>
            <person name="McDaniel S.F."/>
            <person name="Hoernstein S.N.W."/>
            <person name="Larsson A."/>
            <person name="Li F.W."/>
            <person name="Perroud P.F."/>
            <person name="Phillips J."/>
            <person name="Ranjan P."/>
            <person name="Rokshar D.S."/>
            <person name="Rothfels C.J."/>
            <person name="Schneider L."/>
            <person name="Shu S."/>
            <person name="Stevenson D.W."/>
            <person name="Thummler F."/>
            <person name="Tillich M."/>
            <person name="Villarreal Aguilar J.C."/>
            <person name="Widiez T."/>
            <person name="Wong G.K."/>
            <person name="Wymore A."/>
            <person name="Zhang Y."/>
            <person name="Zimmer A.D."/>
            <person name="Quatrano R.S."/>
            <person name="Mayer K.F.X."/>
            <person name="Goodstein D."/>
            <person name="Casacuberta J.M."/>
            <person name="Vandepoele K."/>
            <person name="Reski R."/>
            <person name="Cuming A.C."/>
            <person name="Tuskan G.A."/>
            <person name="Maumus F."/>
            <person name="Salse J."/>
            <person name="Schmutz J."/>
            <person name="Rensing S.A."/>
        </authorList>
    </citation>
    <scope>NUCLEOTIDE SEQUENCE [LARGE SCALE GENOMIC DNA]</scope>
    <source>
        <strain evidence="6 7">cv. Gransden 2004</strain>
    </source>
</reference>
<dbReference type="Pfam" id="PF26558">
    <property type="entry name" value="DHQS_2nd"/>
    <property type="match status" value="1"/>
</dbReference>
<dbReference type="HOGENOM" id="CLU_379665_0_0_1"/>
<evidence type="ECO:0000256" key="3">
    <source>
        <dbReference type="SAM" id="MobiDB-lite"/>
    </source>
</evidence>
<dbReference type="EnsemblPlants" id="Pp3c8_20190V3.3">
    <property type="protein sequence ID" value="PAC:32965135.CDS.1"/>
    <property type="gene ID" value="Pp3c8_20190"/>
</dbReference>
<evidence type="ECO:0000259" key="4">
    <source>
        <dbReference type="Pfam" id="PF26558"/>
    </source>
</evidence>
<evidence type="ECO:0000313" key="7">
    <source>
        <dbReference type="Proteomes" id="UP000006727"/>
    </source>
</evidence>
<feature type="domain" description="3-dehydroquinate synthase C-terminal" evidence="4">
    <location>
        <begin position="568"/>
        <end position="721"/>
    </location>
</feature>
<dbReference type="PANTHER" id="PTHR33563">
    <property type="match status" value="1"/>
</dbReference>
<keyword evidence="2" id="KW-0057">Aromatic amino acid biosynthesis</keyword>
<evidence type="ECO:0000256" key="2">
    <source>
        <dbReference type="ARBA" id="ARBA00023141"/>
    </source>
</evidence>
<keyword evidence="1" id="KW-0028">Amino-acid biosynthesis</keyword>
<dbReference type="EnsemblPlants" id="Pp3c8_20190V3.1">
    <property type="protein sequence ID" value="PAC:32965133.CDS.1"/>
    <property type="gene ID" value="Pp3c8_20190"/>
</dbReference>
<feature type="region of interest" description="Disordered" evidence="3">
    <location>
        <begin position="416"/>
        <end position="455"/>
    </location>
</feature>
<accession>A9SUW1</accession>